<reference evidence="2" key="2">
    <citation type="submission" date="2023-04" db="EMBL/GenBank/DDBJ databases">
        <authorList>
            <person name="Bruccoleri R.E."/>
            <person name="Oakeley E.J."/>
            <person name="Faust A.-M."/>
            <person name="Dessus-Babus S."/>
            <person name="Altorfer M."/>
            <person name="Burckhardt D."/>
            <person name="Oertli M."/>
            <person name="Naumann U."/>
            <person name="Petersen F."/>
            <person name="Wong J."/>
        </authorList>
    </citation>
    <scope>NUCLEOTIDE SEQUENCE</scope>
    <source>
        <strain evidence="2">GSM-AAB239-AS_SAM_17_03QT</strain>
        <tissue evidence="2">Leaf</tissue>
    </source>
</reference>
<protein>
    <submittedName>
        <fullName evidence="2">Skin secretory protein xP2</fullName>
    </submittedName>
</protein>
<organism evidence="2 3">
    <name type="scientific">Iris pallida</name>
    <name type="common">Sweet iris</name>
    <dbReference type="NCBI Taxonomy" id="29817"/>
    <lineage>
        <taxon>Eukaryota</taxon>
        <taxon>Viridiplantae</taxon>
        <taxon>Streptophyta</taxon>
        <taxon>Embryophyta</taxon>
        <taxon>Tracheophyta</taxon>
        <taxon>Spermatophyta</taxon>
        <taxon>Magnoliopsida</taxon>
        <taxon>Liliopsida</taxon>
        <taxon>Asparagales</taxon>
        <taxon>Iridaceae</taxon>
        <taxon>Iridoideae</taxon>
        <taxon>Irideae</taxon>
        <taxon>Iris</taxon>
    </lineage>
</organism>
<comment type="caution">
    <text evidence="2">The sequence shown here is derived from an EMBL/GenBank/DDBJ whole genome shotgun (WGS) entry which is preliminary data.</text>
</comment>
<name>A0AAX6HAZ2_IRIPA</name>
<keyword evidence="3" id="KW-1185">Reference proteome</keyword>
<evidence type="ECO:0000313" key="3">
    <source>
        <dbReference type="Proteomes" id="UP001140949"/>
    </source>
</evidence>
<gene>
    <name evidence="2" type="ORF">M6B38_323460</name>
</gene>
<dbReference type="AlphaFoldDB" id="A0AAX6HAZ2"/>
<dbReference type="Proteomes" id="UP001140949">
    <property type="component" value="Unassembled WGS sequence"/>
</dbReference>
<evidence type="ECO:0000256" key="1">
    <source>
        <dbReference type="SAM" id="MobiDB-lite"/>
    </source>
</evidence>
<evidence type="ECO:0000313" key="2">
    <source>
        <dbReference type="EMBL" id="KAJ6837741.1"/>
    </source>
</evidence>
<dbReference type="EMBL" id="JANAVB010011200">
    <property type="protein sequence ID" value="KAJ6837741.1"/>
    <property type="molecule type" value="Genomic_DNA"/>
</dbReference>
<proteinExistence type="predicted"/>
<sequence length="93" mass="10453">MTMAEHPTLYDSNSLPLLCYSATIATNIINAQPTSKKICARVRNRIVTIQTFVSSHNYITIYNSRLPDTISVPCPPRPDHSNHLLHPQPPTRT</sequence>
<feature type="region of interest" description="Disordered" evidence="1">
    <location>
        <begin position="72"/>
        <end position="93"/>
    </location>
</feature>
<accession>A0AAX6HAZ2</accession>
<reference evidence="2" key="1">
    <citation type="journal article" date="2023" name="GigaByte">
        <title>Genome assembly of the bearded iris, Iris pallida Lam.</title>
        <authorList>
            <person name="Bruccoleri R.E."/>
            <person name="Oakeley E.J."/>
            <person name="Faust A.M.E."/>
            <person name="Altorfer M."/>
            <person name="Dessus-Babus S."/>
            <person name="Burckhardt D."/>
            <person name="Oertli M."/>
            <person name="Naumann U."/>
            <person name="Petersen F."/>
            <person name="Wong J."/>
        </authorList>
    </citation>
    <scope>NUCLEOTIDE SEQUENCE</scope>
    <source>
        <strain evidence="2">GSM-AAB239-AS_SAM_17_03QT</strain>
    </source>
</reference>